<reference evidence="2 4" key="2">
    <citation type="journal article" date="2013" name="Nature">
        <title>Insights into bilaterian evolution from three spiralian genomes.</title>
        <authorList>
            <person name="Simakov O."/>
            <person name="Marletaz F."/>
            <person name="Cho S.J."/>
            <person name="Edsinger-Gonzales E."/>
            <person name="Havlak P."/>
            <person name="Hellsten U."/>
            <person name="Kuo D.H."/>
            <person name="Larsson T."/>
            <person name="Lv J."/>
            <person name="Arendt D."/>
            <person name="Savage R."/>
            <person name="Osoegawa K."/>
            <person name="de Jong P."/>
            <person name="Grimwood J."/>
            <person name="Chapman J.A."/>
            <person name="Shapiro H."/>
            <person name="Aerts A."/>
            <person name="Otillar R.P."/>
            <person name="Terry A.Y."/>
            <person name="Boore J.L."/>
            <person name="Grigoriev I.V."/>
            <person name="Lindberg D.R."/>
            <person name="Seaver E.C."/>
            <person name="Weisblat D.A."/>
            <person name="Putnam N.H."/>
            <person name="Rokhsar D.S."/>
        </authorList>
    </citation>
    <scope>NUCLEOTIDE SEQUENCE</scope>
    <source>
        <strain evidence="2 4">I ESC-2004</strain>
    </source>
</reference>
<dbReference type="AlphaFoldDB" id="R7TJM3"/>
<dbReference type="EMBL" id="AMQN01030920">
    <property type="status" value="NOT_ANNOTATED_CDS"/>
    <property type="molecule type" value="Genomic_DNA"/>
</dbReference>
<evidence type="ECO:0000256" key="1">
    <source>
        <dbReference type="SAM" id="MobiDB-lite"/>
    </source>
</evidence>
<proteinExistence type="predicted"/>
<dbReference type="EnsemblMetazoa" id="CapteT213165">
    <property type="protein sequence ID" value="CapteP213165"/>
    <property type="gene ID" value="CapteG213165"/>
</dbReference>
<keyword evidence="4" id="KW-1185">Reference proteome</keyword>
<dbReference type="EMBL" id="AMQN01030919">
    <property type="status" value="NOT_ANNOTATED_CDS"/>
    <property type="molecule type" value="Genomic_DNA"/>
</dbReference>
<reference evidence="4" key="1">
    <citation type="submission" date="2012-12" db="EMBL/GenBank/DDBJ databases">
        <authorList>
            <person name="Hellsten U."/>
            <person name="Grimwood J."/>
            <person name="Chapman J.A."/>
            <person name="Shapiro H."/>
            <person name="Aerts A."/>
            <person name="Otillar R.P."/>
            <person name="Terry A.Y."/>
            <person name="Boore J.L."/>
            <person name="Simakov O."/>
            <person name="Marletaz F."/>
            <person name="Cho S.-J."/>
            <person name="Edsinger-Gonzales E."/>
            <person name="Havlak P."/>
            <person name="Kuo D.-H."/>
            <person name="Larsson T."/>
            <person name="Lv J."/>
            <person name="Arendt D."/>
            <person name="Savage R."/>
            <person name="Osoegawa K."/>
            <person name="de Jong P."/>
            <person name="Lindberg D.R."/>
            <person name="Seaver E.C."/>
            <person name="Weisblat D.A."/>
            <person name="Putnam N.H."/>
            <person name="Grigoriev I.V."/>
            <person name="Rokhsar D.S."/>
        </authorList>
    </citation>
    <scope>NUCLEOTIDE SEQUENCE</scope>
    <source>
        <strain evidence="4">I ESC-2004</strain>
    </source>
</reference>
<gene>
    <name evidence="2" type="ORF">CAPTEDRAFT_213165</name>
</gene>
<dbReference type="InterPro" id="IPR015943">
    <property type="entry name" value="WD40/YVTN_repeat-like_dom_sf"/>
</dbReference>
<feature type="region of interest" description="Disordered" evidence="1">
    <location>
        <begin position="1"/>
        <end position="49"/>
    </location>
</feature>
<evidence type="ECO:0000313" key="3">
    <source>
        <dbReference type="EnsemblMetazoa" id="CapteP213165"/>
    </source>
</evidence>
<dbReference type="EMBL" id="KB310373">
    <property type="protein sequence ID" value="ELT91741.1"/>
    <property type="molecule type" value="Genomic_DNA"/>
</dbReference>
<reference evidence="3" key="3">
    <citation type="submission" date="2015-06" db="UniProtKB">
        <authorList>
            <consortium name="EnsemblMetazoa"/>
        </authorList>
    </citation>
    <scope>IDENTIFICATION</scope>
</reference>
<dbReference type="Gene3D" id="2.130.10.10">
    <property type="entry name" value="YVTN repeat-like/Quinoprotein amine dehydrogenase"/>
    <property type="match status" value="1"/>
</dbReference>
<feature type="compositionally biased region" description="Polar residues" evidence="1">
    <location>
        <begin position="1"/>
        <end position="27"/>
    </location>
</feature>
<accession>R7TJM3</accession>
<organism evidence="2">
    <name type="scientific">Capitella teleta</name>
    <name type="common">Polychaete worm</name>
    <dbReference type="NCBI Taxonomy" id="283909"/>
    <lineage>
        <taxon>Eukaryota</taxon>
        <taxon>Metazoa</taxon>
        <taxon>Spiralia</taxon>
        <taxon>Lophotrochozoa</taxon>
        <taxon>Annelida</taxon>
        <taxon>Polychaeta</taxon>
        <taxon>Sedentaria</taxon>
        <taxon>Scolecida</taxon>
        <taxon>Capitellidae</taxon>
        <taxon>Capitella</taxon>
    </lineage>
</organism>
<protein>
    <submittedName>
        <fullName evidence="2 3">Uncharacterized protein</fullName>
    </submittedName>
</protein>
<dbReference type="Proteomes" id="UP000014760">
    <property type="component" value="Unassembled WGS sequence"/>
</dbReference>
<sequence>MFTPKLNSSRGRFTPLHTPNTSSTSLARTPIRKGNLTPQKRNAAGTPLWNHSLNSSALKSSDEGPQHTLEEFSGADLPLLVTETLTLDGREADVRFNPDGWAWLSYLCHSPVFVL</sequence>
<dbReference type="HOGENOM" id="CLU_2111203_0_0_1"/>
<evidence type="ECO:0000313" key="4">
    <source>
        <dbReference type="Proteomes" id="UP000014760"/>
    </source>
</evidence>
<name>R7TJM3_CAPTE</name>
<evidence type="ECO:0000313" key="2">
    <source>
        <dbReference type="EMBL" id="ELT91741.1"/>
    </source>
</evidence>